<dbReference type="AlphaFoldDB" id="A0AAV0HQS5"/>
<protein>
    <recommendedName>
        <fullName evidence="1">RNase H type-1 domain-containing protein</fullName>
    </recommendedName>
</protein>
<reference evidence="2" key="1">
    <citation type="submission" date="2022-08" db="EMBL/GenBank/DDBJ databases">
        <authorList>
            <person name="Gutierrez-Valencia J."/>
        </authorList>
    </citation>
    <scope>NUCLEOTIDE SEQUENCE</scope>
</reference>
<gene>
    <name evidence="2" type="ORF">LITE_LOCUS5524</name>
</gene>
<dbReference type="CDD" id="cd06222">
    <property type="entry name" value="RNase_H_like"/>
    <property type="match status" value="1"/>
</dbReference>
<dbReference type="PANTHER" id="PTHR47074">
    <property type="entry name" value="BNAC02G40300D PROTEIN"/>
    <property type="match status" value="1"/>
</dbReference>
<dbReference type="SUPFAM" id="SSF53098">
    <property type="entry name" value="Ribonuclease H-like"/>
    <property type="match status" value="1"/>
</dbReference>
<dbReference type="InterPro" id="IPR012337">
    <property type="entry name" value="RNaseH-like_sf"/>
</dbReference>
<dbReference type="InterPro" id="IPR002156">
    <property type="entry name" value="RNaseH_domain"/>
</dbReference>
<evidence type="ECO:0000313" key="3">
    <source>
        <dbReference type="Proteomes" id="UP001154282"/>
    </source>
</evidence>
<dbReference type="InterPro" id="IPR044730">
    <property type="entry name" value="RNase_H-like_dom_plant"/>
</dbReference>
<dbReference type="GO" id="GO:0004523">
    <property type="term" value="F:RNA-DNA hybrid ribonuclease activity"/>
    <property type="evidence" value="ECO:0007669"/>
    <property type="project" value="InterPro"/>
</dbReference>
<feature type="domain" description="RNase H type-1" evidence="1">
    <location>
        <begin position="30"/>
        <end position="139"/>
    </location>
</feature>
<organism evidence="2 3">
    <name type="scientific">Linum tenue</name>
    <dbReference type="NCBI Taxonomy" id="586396"/>
    <lineage>
        <taxon>Eukaryota</taxon>
        <taxon>Viridiplantae</taxon>
        <taxon>Streptophyta</taxon>
        <taxon>Embryophyta</taxon>
        <taxon>Tracheophyta</taxon>
        <taxon>Spermatophyta</taxon>
        <taxon>Magnoliopsida</taxon>
        <taxon>eudicotyledons</taxon>
        <taxon>Gunneridae</taxon>
        <taxon>Pentapetalae</taxon>
        <taxon>rosids</taxon>
        <taxon>fabids</taxon>
        <taxon>Malpighiales</taxon>
        <taxon>Linaceae</taxon>
        <taxon>Linum</taxon>
    </lineage>
</organism>
<dbReference type="PANTHER" id="PTHR47074:SF48">
    <property type="entry name" value="POLYNUCLEOTIDYL TRANSFERASE, RIBONUCLEASE H-LIKE SUPERFAMILY PROTEIN"/>
    <property type="match status" value="1"/>
</dbReference>
<evidence type="ECO:0000259" key="1">
    <source>
        <dbReference type="Pfam" id="PF13456"/>
    </source>
</evidence>
<proteinExistence type="predicted"/>
<dbReference type="InterPro" id="IPR052929">
    <property type="entry name" value="RNase_H-like_EbsB-rel"/>
</dbReference>
<evidence type="ECO:0000313" key="2">
    <source>
        <dbReference type="EMBL" id="CAI0387600.1"/>
    </source>
</evidence>
<dbReference type="Gene3D" id="3.30.420.10">
    <property type="entry name" value="Ribonuclease H-like superfamily/Ribonuclease H"/>
    <property type="match status" value="1"/>
</dbReference>
<dbReference type="InterPro" id="IPR036397">
    <property type="entry name" value="RNaseH_sf"/>
</dbReference>
<comment type="caution">
    <text evidence="2">The sequence shown here is derived from an EMBL/GenBank/DDBJ whole genome shotgun (WGS) entry which is preliminary data.</text>
</comment>
<dbReference type="EMBL" id="CAMGYJ010000002">
    <property type="protein sequence ID" value="CAI0387600.1"/>
    <property type="molecule type" value="Genomic_DNA"/>
</dbReference>
<dbReference type="GO" id="GO:0003676">
    <property type="term" value="F:nucleic acid binding"/>
    <property type="evidence" value="ECO:0007669"/>
    <property type="project" value="InterPro"/>
</dbReference>
<dbReference type="Pfam" id="PF13456">
    <property type="entry name" value="RVT_3"/>
    <property type="match status" value="1"/>
</dbReference>
<sequence>METTVRKGWRRPPSGWVSVCTDAGILGEEGAGLGAVIRDSNGRFCLAATKRVPGSWKVEEAEALAAEFGAQMAVHGHFQKVVLESDCQVVIHKLQAAHEMQDEIGVICRNVKRLLQETGECRWHHICREANEAAHVMAHAMSNWNETVIWFDSPPGFLFNQLQLDDVTALTD</sequence>
<accession>A0AAV0HQS5</accession>
<keyword evidence="3" id="KW-1185">Reference proteome</keyword>
<name>A0AAV0HQS5_9ROSI</name>
<dbReference type="Proteomes" id="UP001154282">
    <property type="component" value="Unassembled WGS sequence"/>
</dbReference>